<dbReference type="OrthoDB" id="7172951at2"/>
<evidence type="ECO:0000313" key="2">
    <source>
        <dbReference type="EMBL" id="GEM51983.1"/>
    </source>
</evidence>
<comment type="caution">
    <text evidence="2">The sequence shown here is derived from an EMBL/GenBank/DDBJ whole genome shotgun (WGS) entry which is preliminary data.</text>
</comment>
<proteinExistence type="predicted"/>
<dbReference type="GeneID" id="84651166"/>
<keyword evidence="3" id="KW-1185">Reference proteome</keyword>
<accession>A0A511NGQ5</accession>
<feature type="transmembrane region" description="Helical" evidence="1">
    <location>
        <begin position="170"/>
        <end position="185"/>
    </location>
</feature>
<keyword evidence="1" id="KW-0472">Membrane</keyword>
<dbReference type="EMBL" id="BJXC01000011">
    <property type="protein sequence ID" value="GEM51983.1"/>
    <property type="molecule type" value="Genomic_DNA"/>
</dbReference>
<gene>
    <name evidence="2" type="ORF">EB1_17730</name>
</gene>
<dbReference type="AlphaFoldDB" id="A0A511NGQ5"/>
<feature type="transmembrane region" description="Helical" evidence="1">
    <location>
        <begin position="44"/>
        <end position="62"/>
    </location>
</feature>
<protein>
    <submittedName>
        <fullName evidence="2">Uncharacterized protein</fullName>
    </submittedName>
</protein>
<keyword evidence="1" id="KW-1133">Transmembrane helix</keyword>
<dbReference type="Proteomes" id="UP000321245">
    <property type="component" value="Unassembled WGS sequence"/>
</dbReference>
<feature type="transmembrane region" description="Helical" evidence="1">
    <location>
        <begin position="20"/>
        <end position="38"/>
    </location>
</feature>
<dbReference type="STRING" id="1218108.GCA_000382425_03113"/>
<evidence type="ECO:0000313" key="3">
    <source>
        <dbReference type="Proteomes" id="UP000321245"/>
    </source>
</evidence>
<evidence type="ECO:0000256" key="1">
    <source>
        <dbReference type="SAM" id="Phobius"/>
    </source>
</evidence>
<sequence length="277" mass="32319">MTETVTVDEAISKGHKMVSYPVMIIMCGTIGLTLYLGAQKLIPTWSFLIGFVLALVFAWLWWSFMITKWRLWAFENVRNVHELKKRAIQEKLIWVDNSVFEKTEIRTVTDKEKLNTLSNKFKQDDLFQDDLTVANETVIYYSKGKNSVEMVIMFCCLGIGVYLLLKTDSYIIGLILSIVGSYFGYKEYKESTNTDPQIIINDKGIKTISTDFYSWNDIENEEVISKVSGKHIHYYLTYNYRDGREYLQIDDYDIDMRGLNKLLILYRGRSNKKVINC</sequence>
<dbReference type="RefSeq" id="WP_019976583.1">
    <property type="nucleotide sequence ID" value="NZ_BJXC01000011.1"/>
</dbReference>
<feature type="transmembrane region" description="Helical" evidence="1">
    <location>
        <begin position="147"/>
        <end position="164"/>
    </location>
</feature>
<name>A0A511NGQ5_9FLAO</name>
<reference evidence="2 3" key="1">
    <citation type="submission" date="2019-07" db="EMBL/GenBank/DDBJ databases">
        <title>Whole genome shotgun sequence of Empedobacter brevis NBRC 14943.</title>
        <authorList>
            <person name="Hosoyama A."/>
            <person name="Uohara A."/>
            <person name="Ohji S."/>
            <person name="Ichikawa N."/>
        </authorList>
    </citation>
    <scope>NUCLEOTIDE SEQUENCE [LARGE SCALE GENOMIC DNA]</scope>
    <source>
        <strain evidence="2 3">NBRC 14943</strain>
    </source>
</reference>
<keyword evidence="1" id="KW-0812">Transmembrane</keyword>
<organism evidence="2 3">
    <name type="scientific">Empedobacter brevis NBRC 14943 = ATCC 43319</name>
    <dbReference type="NCBI Taxonomy" id="1218108"/>
    <lineage>
        <taxon>Bacteria</taxon>
        <taxon>Pseudomonadati</taxon>
        <taxon>Bacteroidota</taxon>
        <taxon>Flavobacteriia</taxon>
        <taxon>Flavobacteriales</taxon>
        <taxon>Weeksellaceae</taxon>
        <taxon>Empedobacter</taxon>
    </lineage>
</organism>